<organism evidence="1 2">
    <name type="scientific">Laodelphax striatellus</name>
    <name type="common">Small brown planthopper</name>
    <name type="synonym">Delphax striatella</name>
    <dbReference type="NCBI Taxonomy" id="195883"/>
    <lineage>
        <taxon>Eukaryota</taxon>
        <taxon>Metazoa</taxon>
        <taxon>Ecdysozoa</taxon>
        <taxon>Arthropoda</taxon>
        <taxon>Hexapoda</taxon>
        <taxon>Insecta</taxon>
        <taxon>Pterygota</taxon>
        <taxon>Neoptera</taxon>
        <taxon>Paraneoptera</taxon>
        <taxon>Hemiptera</taxon>
        <taxon>Auchenorrhyncha</taxon>
        <taxon>Fulgoroidea</taxon>
        <taxon>Delphacidae</taxon>
        <taxon>Criomorphinae</taxon>
        <taxon>Laodelphax</taxon>
    </lineage>
</organism>
<protein>
    <submittedName>
        <fullName evidence="1">Uncharacterized protein</fullName>
    </submittedName>
</protein>
<reference evidence="1 2" key="1">
    <citation type="journal article" date="2017" name="Gigascience">
        <title>Genome sequence of the small brown planthopper, Laodelphax striatellus.</title>
        <authorList>
            <person name="Zhu J."/>
            <person name="Jiang F."/>
            <person name="Wang X."/>
            <person name="Yang P."/>
            <person name="Bao Y."/>
            <person name="Zhao W."/>
            <person name="Wang W."/>
            <person name="Lu H."/>
            <person name="Wang Q."/>
            <person name="Cui N."/>
            <person name="Li J."/>
            <person name="Chen X."/>
            <person name="Luo L."/>
            <person name="Yu J."/>
            <person name="Kang L."/>
            <person name="Cui F."/>
        </authorList>
    </citation>
    <scope>NUCLEOTIDE SEQUENCE [LARGE SCALE GENOMIC DNA]</scope>
    <source>
        <strain evidence="1">Lst14</strain>
    </source>
</reference>
<dbReference type="AlphaFoldDB" id="A0A482XM92"/>
<evidence type="ECO:0000313" key="2">
    <source>
        <dbReference type="Proteomes" id="UP000291343"/>
    </source>
</evidence>
<gene>
    <name evidence="1" type="ORF">LSTR_LSTR011145</name>
</gene>
<evidence type="ECO:0000313" key="1">
    <source>
        <dbReference type="EMBL" id="RZF46361.1"/>
    </source>
</evidence>
<sequence>MLFWPLRTEVRQVKSFKPPRPPALSFQCKEIQPDSAFSWKGSCIYPTAKRKPMTMITAARLKLPKQHLLMTPVNYRKLHLLDVEIPENQVCIKVSDYVEKGREIVGPAPTPTGNSEMSLALRRLGATYRSAFTFATGAVHWEVLLRSRQPVLCDSGRQLA</sequence>
<dbReference type="Proteomes" id="UP000291343">
    <property type="component" value="Unassembled WGS sequence"/>
</dbReference>
<accession>A0A482XM92</accession>
<dbReference type="InParanoid" id="A0A482XM92"/>
<name>A0A482XM92_LAOST</name>
<dbReference type="EMBL" id="QKKF02006335">
    <property type="protein sequence ID" value="RZF46361.1"/>
    <property type="molecule type" value="Genomic_DNA"/>
</dbReference>
<dbReference type="OrthoDB" id="680339at2759"/>
<comment type="caution">
    <text evidence="1">The sequence shown here is derived from an EMBL/GenBank/DDBJ whole genome shotgun (WGS) entry which is preliminary data.</text>
</comment>
<proteinExistence type="predicted"/>
<keyword evidence="2" id="KW-1185">Reference proteome</keyword>
<dbReference type="STRING" id="195883.A0A482XM92"/>